<keyword evidence="4" id="KW-0862">Zinc</keyword>
<dbReference type="GO" id="GO:0005737">
    <property type="term" value="C:cytoplasm"/>
    <property type="evidence" value="ECO:0007669"/>
    <property type="project" value="InterPro"/>
</dbReference>
<evidence type="ECO:0000256" key="3">
    <source>
        <dbReference type="ARBA" id="ARBA00022771"/>
    </source>
</evidence>
<proteinExistence type="inferred from homology"/>
<dbReference type="InterPro" id="IPR008974">
    <property type="entry name" value="TRAF-like"/>
</dbReference>
<evidence type="ECO:0000256" key="4">
    <source>
        <dbReference type="ARBA" id="ARBA00022833"/>
    </source>
</evidence>
<keyword evidence="2" id="KW-0479">Metal-binding</keyword>
<accession>A0A6L2Q0W1</accession>
<keyword evidence="7" id="KW-1185">Reference proteome</keyword>
<reference evidence="7" key="1">
    <citation type="submission" date="2020-01" db="EMBL/GenBank/DDBJ databases">
        <title>Draft genome sequence of the Termite Coptotermes fromosanus.</title>
        <authorList>
            <person name="Itakura S."/>
            <person name="Yosikawa Y."/>
            <person name="Umezawa K."/>
        </authorList>
    </citation>
    <scope>NUCLEOTIDE SEQUENCE [LARGE SCALE GENOMIC DNA]</scope>
</reference>
<protein>
    <recommendedName>
        <fullName evidence="5">Seven-in-absentia protein TRAF-like domain-containing protein</fullName>
    </recommendedName>
</protein>
<comment type="similarity">
    <text evidence="1">Belongs to the SINA (Seven in absentia) family.</text>
</comment>
<comment type="caution">
    <text evidence="6">The sequence shown here is derived from an EMBL/GenBank/DDBJ whole genome shotgun (WGS) entry which is preliminary data.</text>
</comment>
<name>A0A6L2Q0W1_COPFO</name>
<gene>
    <name evidence="6" type="ORF">Cfor_00421</name>
</gene>
<organism evidence="6 7">
    <name type="scientific">Coptotermes formosanus</name>
    <name type="common">Formosan subterranean termite</name>
    <dbReference type="NCBI Taxonomy" id="36987"/>
    <lineage>
        <taxon>Eukaryota</taxon>
        <taxon>Metazoa</taxon>
        <taxon>Ecdysozoa</taxon>
        <taxon>Arthropoda</taxon>
        <taxon>Hexapoda</taxon>
        <taxon>Insecta</taxon>
        <taxon>Pterygota</taxon>
        <taxon>Neoptera</taxon>
        <taxon>Polyneoptera</taxon>
        <taxon>Dictyoptera</taxon>
        <taxon>Blattodea</taxon>
        <taxon>Blattoidea</taxon>
        <taxon>Termitoidae</taxon>
        <taxon>Rhinotermitidae</taxon>
        <taxon>Coptotermes</taxon>
    </lineage>
</organism>
<feature type="non-terminal residue" evidence="6">
    <location>
        <position position="1"/>
    </location>
</feature>
<dbReference type="GO" id="GO:0008270">
    <property type="term" value="F:zinc ion binding"/>
    <property type="evidence" value="ECO:0007669"/>
    <property type="project" value="UniProtKB-KW"/>
</dbReference>
<dbReference type="EMBL" id="BLKM01000679">
    <property type="protein sequence ID" value="GFG37172.1"/>
    <property type="molecule type" value="Genomic_DNA"/>
</dbReference>
<sequence length="68" mass="7968">ALFALGEVFFYFSRLQGDMFYACVLYVGSKEKAKQFSYRIKLANPETQQCMSMTQRTRSVLENIHDIF</sequence>
<feature type="non-terminal residue" evidence="6">
    <location>
        <position position="68"/>
    </location>
</feature>
<dbReference type="InParanoid" id="A0A6L2Q0W1"/>
<dbReference type="InterPro" id="IPR018121">
    <property type="entry name" value="7-in-absentia-prot_TRAF-dom"/>
</dbReference>
<evidence type="ECO:0000313" key="6">
    <source>
        <dbReference type="EMBL" id="GFG37172.1"/>
    </source>
</evidence>
<evidence type="ECO:0000259" key="5">
    <source>
        <dbReference type="Pfam" id="PF03145"/>
    </source>
</evidence>
<keyword evidence="3" id="KW-0863">Zinc-finger</keyword>
<evidence type="ECO:0000313" key="7">
    <source>
        <dbReference type="Proteomes" id="UP000502823"/>
    </source>
</evidence>
<dbReference type="Proteomes" id="UP000502823">
    <property type="component" value="Unassembled WGS sequence"/>
</dbReference>
<dbReference type="AlphaFoldDB" id="A0A6L2Q0W1"/>
<dbReference type="Gene3D" id="2.60.210.10">
    <property type="entry name" value="Apoptosis, Tumor Necrosis Factor Receptor Associated Protein 2, Chain A"/>
    <property type="match status" value="1"/>
</dbReference>
<dbReference type="GO" id="GO:0006511">
    <property type="term" value="P:ubiquitin-dependent protein catabolic process"/>
    <property type="evidence" value="ECO:0007669"/>
    <property type="project" value="InterPro"/>
</dbReference>
<dbReference type="Pfam" id="PF03145">
    <property type="entry name" value="Sina_TRAF"/>
    <property type="match status" value="1"/>
</dbReference>
<feature type="domain" description="Seven-in-absentia protein TRAF-like" evidence="5">
    <location>
        <begin position="17"/>
        <end position="68"/>
    </location>
</feature>
<evidence type="ECO:0000256" key="1">
    <source>
        <dbReference type="ARBA" id="ARBA00009119"/>
    </source>
</evidence>
<evidence type="ECO:0000256" key="2">
    <source>
        <dbReference type="ARBA" id="ARBA00022723"/>
    </source>
</evidence>